<name>A0ABX0ZHG2_9ACTN</name>
<organism evidence="1 2">
    <name type="scientific">Actinacidiphila epipremni</name>
    <dbReference type="NCBI Taxonomy" id="2053013"/>
    <lineage>
        <taxon>Bacteria</taxon>
        <taxon>Bacillati</taxon>
        <taxon>Actinomycetota</taxon>
        <taxon>Actinomycetes</taxon>
        <taxon>Kitasatosporales</taxon>
        <taxon>Streptomycetaceae</taxon>
        <taxon>Actinacidiphila</taxon>
    </lineage>
</organism>
<protein>
    <submittedName>
        <fullName evidence="1">Uncharacterized protein</fullName>
    </submittedName>
</protein>
<sequence length="192" mass="21584">MQRSTGQYKIWPIKIQVRELLGHPYPQRIPKGVFVEQWIGISTDEFHRAKDADVAYMRNRFPLMDLGLSRADGQRLLRERGLGSTPKSACLGCPYHGNAQWRALRDGSPEEWADVVAFDEAIRAGNARANADGKPLLGTAFLHRSRVPLDQAPIDHATPSKRVQLQGDLFQDVADAELELGERRHGHPRGLF</sequence>
<dbReference type="Proteomes" id="UP000734511">
    <property type="component" value="Unassembled WGS sequence"/>
</dbReference>
<gene>
    <name evidence="1" type="ORF">HCN08_07585</name>
</gene>
<evidence type="ECO:0000313" key="1">
    <source>
        <dbReference type="EMBL" id="NJP43263.1"/>
    </source>
</evidence>
<keyword evidence="2" id="KW-1185">Reference proteome</keyword>
<evidence type="ECO:0000313" key="2">
    <source>
        <dbReference type="Proteomes" id="UP000734511"/>
    </source>
</evidence>
<dbReference type="EMBL" id="JAATEJ010000004">
    <property type="protein sequence ID" value="NJP43263.1"/>
    <property type="molecule type" value="Genomic_DNA"/>
</dbReference>
<comment type="caution">
    <text evidence="1">The sequence shown here is derived from an EMBL/GenBank/DDBJ whole genome shotgun (WGS) entry which is preliminary data.</text>
</comment>
<accession>A0ABX0ZHG2</accession>
<proteinExistence type="predicted"/>
<reference evidence="1 2" key="1">
    <citation type="submission" date="2020-03" db="EMBL/GenBank/DDBJ databases">
        <title>WGS of actinomycetes isolated from Thailand.</title>
        <authorList>
            <person name="Thawai C."/>
        </authorList>
    </citation>
    <scope>NUCLEOTIDE SEQUENCE [LARGE SCALE GENOMIC DNA]</scope>
    <source>
        <strain evidence="1 2">PRB2-1</strain>
    </source>
</reference>
<dbReference type="RefSeq" id="WP_167982139.1">
    <property type="nucleotide sequence ID" value="NZ_JAATEJ010000004.1"/>
</dbReference>